<proteinExistence type="predicted"/>
<protein>
    <submittedName>
        <fullName evidence="3">Uncharacterized protein</fullName>
    </submittedName>
</protein>
<keyword evidence="1" id="KW-0175">Coiled coil</keyword>
<feature type="coiled-coil region" evidence="1">
    <location>
        <begin position="30"/>
        <end position="64"/>
    </location>
</feature>
<reference evidence="3 4" key="1">
    <citation type="journal article" date="2024" name="BMC Genomics">
        <title>De novo assembly and annotation of Popillia japonica's genome with initial clues to its potential as an invasive pest.</title>
        <authorList>
            <person name="Cucini C."/>
            <person name="Boschi S."/>
            <person name="Funari R."/>
            <person name="Cardaioli E."/>
            <person name="Iannotti N."/>
            <person name="Marturano G."/>
            <person name="Paoli F."/>
            <person name="Bruttini M."/>
            <person name="Carapelli A."/>
            <person name="Frati F."/>
            <person name="Nardi F."/>
        </authorList>
    </citation>
    <scope>NUCLEOTIDE SEQUENCE [LARGE SCALE GENOMIC DNA]</scope>
    <source>
        <strain evidence="3">DMR45628</strain>
    </source>
</reference>
<feature type="compositionally biased region" description="Basic and acidic residues" evidence="2">
    <location>
        <begin position="9"/>
        <end position="25"/>
    </location>
</feature>
<evidence type="ECO:0000313" key="3">
    <source>
        <dbReference type="EMBL" id="KAK9739021.1"/>
    </source>
</evidence>
<comment type="caution">
    <text evidence="3">The sequence shown here is derived from an EMBL/GenBank/DDBJ whole genome shotgun (WGS) entry which is preliminary data.</text>
</comment>
<dbReference type="EMBL" id="JASPKY010000079">
    <property type="protein sequence ID" value="KAK9739021.1"/>
    <property type="molecule type" value="Genomic_DNA"/>
</dbReference>
<sequence length="95" mass="10835">MSDGLRQSYSEKQRLKQRLMKDTQDKNKNIATLTGEIENFTANLSNIEQEQLAKKKEISDLEAQIGHIENMTETTQNDVFQMKSSTYQPPGTIGK</sequence>
<gene>
    <name evidence="3" type="ORF">QE152_g9356</name>
</gene>
<name>A0AAW1LZ65_POPJA</name>
<organism evidence="3 4">
    <name type="scientific">Popillia japonica</name>
    <name type="common">Japanese beetle</name>
    <dbReference type="NCBI Taxonomy" id="7064"/>
    <lineage>
        <taxon>Eukaryota</taxon>
        <taxon>Metazoa</taxon>
        <taxon>Ecdysozoa</taxon>
        <taxon>Arthropoda</taxon>
        <taxon>Hexapoda</taxon>
        <taxon>Insecta</taxon>
        <taxon>Pterygota</taxon>
        <taxon>Neoptera</taxon>
        <taxon>Endopterygota</taxon>
        <taxon>Coleoptera</taxon>
        <taxon>Polyphaga</taxon>
        <taxon>Scarabaeiformia</taxon>
        <taxon>Scarabaeidae</taxon>
        <taxon>Rutelinae</taxon>
        <taxon>Popillia</taxon>
    </lineage>
</organism>
<feature type="region of interest" description="Disordered" evidence="2">
    <location>
        <begin position="1"/>
        <end position="25"/>
    </location>
</feature>
<evidence type="ECO:0000256" key="2">
    <source>
        <dbReference type="SAM" id="MobiDB-lite"/>
    </source>
</evidence>
<dbReference type="Proteomes" id="UP001458880">
    <property type="component" value="Unassembled WGS sequence"/>
</dbReference>
<evidence type="ECO:0000256" key="1">
    <source>
        <dbReference type="SAM" id="Coils"/>
    </source>
</evidence>
<accession>A0AAW1LZ65</accession>
<evidence type="ECO:0000313" key="4">
    <source>
        <dbReference type="Proteomes" id="UP001458880"/>
    </source>
</evidence>
<keyword evidence="4" id="KW-1185">Reference proteome</keyword>
<dbReference type="AlphaFoldDB" id="A0AAW1LZ65"/>